<evidence type="ECO:0000256" key="4">
    <source>
        <dbReference type="ARBA" id="ARBA00022840"/>
    </source>
</evidence>
<dbReference type="Gene3D" id="3.90.1300.10">
    <property type="entry name" value="Amidase signature (AS) domain"/>
    <property type="match status" value="1"/>
</dbReference>
<evidence type="ECO:0000256" key="8">
    <source>
        <dbReference type="SAM" id="MobiDB-lite"/>
    </source>
</evidence>
<name>A0A1F7HIY9_9BACT</name>
<dbReference type="EC" id="6.3.5.7" evidence="7"/>
<feature type="active site" description="Charge relay system" evidence="7">
    <location>
        <position position="66"/>
    </location>
</feature>
<gene>
    <name evidence="7" type="primary">gatA</name>
    <name evidence="10" type="ORF">A3F29_01680</name>
</gene>
<keyword evidence="3 7" id="KW-0547">Nucleotide-binding</keyword>
<feature type="active site" description="Charge relay system" evidence="7">
    <location>
        <position position="141"/>
    </location>
</feature>
<proteinExistence type="inferred from homology"/>
<sequence length="462" mass="51252">MKLIGKTLTELLSLIEKKQISEEETTNYFLKRALKYNRKLNVFIILPNKIKYLQKGVLKGIPIPFKDNFLTKGISTSASSNLLKDFIPPYNSTVVQRLLDNGSSILGKTNMDAWAHGSSTETSDFGPTRNPWDTTRSPGGSSGGSAAAVSAYLSPIAIGSETAGSVRQPASWSGIVGLKPTYGRVSRYGVIAMGSSLDCPGVLALSVKDSALILSLIAGKDKYDATTPDISVPNYQDLINKPKKYKIGIPEEYLKDTEKDIKNNILDAVKIYEKMGHKIIKIRLMSPKYSVSVYTIIQRAEVSSNLSRYDGLRYGKTRDFFGEEAKKRIMLGTFTLSQGYVDEYYKKAQKVRTLIIEGFNKAFKEVDLILAPSTPNTAMKLGESSKYSFFGELMDRLNEPSSVAGLPGISIPSGLDKKELPTSMQIIGRSFEEESILNLAYQFEQETNFFNLYETLLKNYPD</sequence>
<dbReference type="InterPro" id="IPR004412">
    <property type="entry name" value="GatA"/>
</dbReference>
<dbReference type="HAMAP" id="MF_00120">
    <property type="entry name" value="GatA"/>
    <property type="match status" value="1"/>
</dbReference>
<reference evidence="10 11" key="1">
    <citation type="journal article" date="2016" name="Nat. Commun.">
        <title>Thousands of microbial genomes shed light on interconnected biogeochemical processes in an aquifer system.</title>
        <authorList>
            <person name="Anantharaman K."/>
            <person name="Brown C.T."/>
            <person name="Hug L.A."/>
            <person name="Sharon I."/>
            <person name="Castelle C.J."/>
            <person name="Probst A.J."/>
            <person name="Thomas B.C."/>
            <person name="Singh A."/>
            <person name="Wilkins M.J."/>
            <person name="Karaoz U."/>
            <person name="Brodie E.L."/>
            <person name="Williams K.H."/>
            <person name="Hubbard S.S."/>
            <person name="Banfield J.F."/>
        </authorList>
    </citation>
    <scope>NUCLEOTIDE SEQUENCE [LARGE SCALE GENOMIC DNA]</scope>
</reference>
<protein>
    <recommendedName>
        <fullName evidence="7">Glutamyl-tRNA(Gln) amidotransferase subunit A</fullName>
        <shortName evidence="7">Glu-ADT subunit A</shortName>
        <ecNumber evidence="7">6.3.5.7</ecNumber>
    </recommendedName>
</protein>
<keyword evidence="5 7" id="KW-0648">Protein biosynthesis</keyword>
<dbReference type="InterPro" id="IPR020556">
    <property type="entry name" value="Amidase_CS"/>
</dbReference>
<evidence type="ECO:0000256" key="6">
    <source>
        <dbReference type="ARBA" id="ARBA00047407"/>
    </source>
</evidence>
<dbReference type="InterPro" id="IPR000120">
    <property type="entry name" value="Amidase"/>
</dbReference>
<dbReference type="PANTHER" id="PTHR11895">
    <property type="entry name" value="TRANSAMIDASE"/>
    <property type="match status" value="1"/>
</dbReference>
<evidence type="ECO:0000256" key="1">
    <source>
        <dbReference type="ARBA" id="ARBA00008069"/>
    </source>
</evidence>
<evidence type="ECO:0000313" key="10">
    <source>
        <dbReference type="EMBL" id="OGK31207.1"/>
    </source>
</evidence>
<feature type="domain" description="Amidase" evidence="9">
    <location>
        <begin position="25"/>
        <end position="437"/>
    </location>
</feature>
<feature type="compositionally biased region" description="Polar residues" evidence="8">
    <location>
        <begin position="119"/>
        <end position="138"/>
    </location>
</feature>
<dbReference type="GO" id="GO:0005524">
    <property type="term" value="F:ATP binding"/>
    <property type="evidence" value="ECO:0007669"/>
    <property type="project" value="UniProtKB-KW"/>
</dbReference>
<comment type="similarity">
    <text evidence="1 7">Belongs to the amidase family. GatA subfamily.</text>
</comment>
<dbReference type="GO" id="GO:0030956">
    <property type="term" value="C:glutamyl-tRNA(Gln) amidotransferase complex"/>
    <property type="evidence" value="ECO:0007669"/>
    <property type="project" value="InterPro"/>
</dbReference>
<evidence type="ECO:0000256" key="3">
    <source>
        <dbReference type="ARBA" id="ARBA00022741"/>
    </source>
</evidence>
<dbReference type="GO" id="GO:0050567">
    <property type="term" value="F:glutaminyl-tRNA synthase (glutamine-hydrolyzing) activity"/>
    <property type="evidence" value="ECO:0007669"/>
    <property type="project" value="UniProtKB-UniRule"/>
</dbReference>
<dbReference type="Proteomes" id="UP000177199">
    <property type="component" value="Unassembled WGS sequence"/>
</dbReference>
<keyword evidence="2 7" id="KW-0436">Ligase</keyword>
<feature type="active site" description="Acyl-ester intermediate" evidence="7">
    <location>
        <position position="165"/>
    </location>
</feature>
<dbReference type="PANTHER" id="PTHR11895:SF151">
    <property type="entry name" value="GLUTAMYL-TRNA(GLN) AMIDOTRANSFERASE SUBUNIT A"/>
    <property type="match status" value="1"/>
</dbReference>
<evidence type="ECO:0000259" key="9">
    <source>
        <dbReference type="Pfam" id="PF01425"/>
    </source>
</evidence>
<evidence type="ECO:0000256" key="5">
    <source>
        <dbReference type="ARBA" id="ARBA00022917"/>
    </source>
</evidence>
<dbReference type="Pfam" id="PF01425">
    <property type="entry name" value="Amidase"/>
    <property type="match status" value="1"/>
</dbReference>
<dbReference type="InterPro" id="IPR036928">
    <property type="entry name" value="AS_sf"/>
</dbReference>
<feature type="region of interest" description="Disordered" evidence="8">
    <location>
        <begin position="119"/>
        <end position="142"/>
    </location>
</feature>
<keyword evidence="4 7" id="KW-0067">ATP-binding</keyword>
<evidence type="ECO:0000313" key="11">
    <source>
        <dbReference type="Proteomes" id="UP000177199"/>
    </source>
</evidence>
<organism evidence="10 11">
    <name type="scientific">Candidatus Roizmanbacteria bacterium RIFCSPHIGHO2_12_FULL_33_9</name>
    <dbReference type="NCBI Taxonomy" id="1802045"/>
    <lineage>
        <taxon>Bacteria</taxon>
        <taxon>Candidatus Roizmaniibacteriota</taxon>
    </lineage>
</organism>
<comment type="caution">
    <text evidence="10">The sequence shown here is derived from an EMBL/GenBank/DDBJ whole genome shotgun (WGS) entry which is preliminary data.</text>
</comment>
<accession>A0A1F7HIY9</accession>
<evidence type="ECO:0000256" key="7">
    <source>
        <dbReference type="HAMAP-Rule" id="MF_00120"/>
    </source>
</evidence>
<dbReference type="EMBL" id="MFZV01000017">
    <property type="protein sequence ID" value="OGK31207.1"/>
    <property type="molecule type" value="Genomic_DNA"/>
</dbReference>
<comment type="catalytic activity">
    <reaction evidence="6 7">
        <text>L-glutamyl-tRNA(Gln) + L-glutamine + ATP + H2O = L-glutaminyl-tRNA(Gln) + L-glutamate + ADP + phosphate + H(+)</text>
        <dbReference type="Rhea" id="RHEA:17521"/>
        <dbReference type="Rhea" id="RHEA-COMP:9681"/>
        <dbReference type="Rhea" id="RHEA-COMP:9684"/>
        <dbReference type="ChEBI" id="CHEBI:15377"/>
        <dbReference type="ChEBI" id="CHEBI:15378"/>
        <dbReference type="ChEBI" id="CHEBI:29985"/>
        <dbReference type="ChEBI" id="CHEBI:30616"/>
        <dbReference type="ChEBI" id="CHEBI:43474"/>
        <dbReference type="ChEBI" id="CHEBI:58359"/>
        <dbReference type="ChEBI" id="CHEBI:78520"/>
        <dbReference type="ChEBI" id="CHEBI:78521"/>
        <dbReference type="ChEBI" id="CHEBI:456216"/>
        <dbReference type="EC" id="6.3.5.7"/>
    </reaction>
</comment>
<dbReference type="AlphaFoldDB" id="A0A1F7HIY9"/>
<dbReference type="GO" id="GO:0006412">
    <property type="term" value="P:translation"/>
    <property type="evidence" value="ECO:0007669"/>
    <property type="project" value="UniProtKB-UniRule"/>
</dbReference>
<dbReference type="SUPFAM" id="SSF75304">
    <property type="entry name" value="Amidase signature (AS) enzymes"/>
    <property type="match status" value="1"/>
</dbReference>
<comment type="function">
    <text evidence="7">Allows the formation of correctly charged Gln-tRNA(Gln) through the transamidation of misacylated Glu-tRNA(Gln) in organisms which lack glutaminyl-tRNA synthetase. The reaction takes place in the presence of glutamine and ATP through an activated gamma-phospho-Glu-tRNA(Gln).</text>
</comment>
<dbReference type="PROSITE" id="PS00571">
    <property type="entry name" value="AMIDASES"/>
    <property type="match status" value="1"/>
</dbReference>
<dbReference type="InterPro" id="IPR023631">
    <property type="entry name" value="Amidase_dom"/>
</dbReference>
<evidence type="ECO:0000256" key="2">
    <source>
        <dbReference type="ARBA" id="ARBA00022598"/>
    </source>
</evidence>
<comment type="subunit">
    <text evidence="7">Heterotrimer of A, B and C subunits.</text>
</comment>